<keyword evidence="1" id="KW-0282">Flagellum</keyword>
<dbReference type="GO" id="GO:0044780">
    <property type="term" value="P:bacterial-type flagellum assembly"/>
    <property type="evidence" value="ECO:0007669"/>
    <property type="project" value="InterPro"/>
</dbReference>
<keyword evidence="1" id="KW-0966">Cell projection</keyword>
<dbReference type="InterPro" id="IPR036679">
    <property type="entry name" value="FlgN-like_sf"/>
</dbReference>
<protein>
    <submittedName>
        <fullName evidence="1">Flagella synthesis protein FlgN</fullName>
    </submittedName>
</protein>
<accession>A0A0A7RKQ7</accession>
<dbReference type="AlphaFoldDB" id="A0A0A7RKQ7"/>
<dbReference type="Gene3D" id="1.20.58.300">
    <property type="entry name" value="FlgN-like"/>
    <property type="match status" value="1"/>
</dbReference>
<proteinExistence type="predicted"/>
<reference evidence="1" key="1">
    <citation type="journal article" date="2014" name="Appl. Environ. Microbiol.">
        <title>Detection and genomic characterization of motility in Lactobacillus curvatus: confirmation of motility in a species outside the Lactobacillus salivarius clade.</title>
        <authorList>
            <person name="Cousin F.J."/>
            <person name="Lynch S.M."/>
            <person name="Harris H.M."/>
            <person name="McCann A."/>
            <person name="Lynch D.B."/>
            <person name="Neville B.A."/>
            <person name="Irisawa T."/>
            <person name="Okada S."/>
            <person name="Endo A."/>
            <person name="O'Toole P.W."/>
        </authorList>
    </citation>
    <scope>NUCLEOTIDE SEQUENCE</scope>
    <source>
        <strain evidence="1">DSM 21116</strain>
    </source>
</reference>
<dbReference type="SUPFAM" id="SSF140566">
    <property type="entry name" value="FlgN-like"/>
    <property type="match status" value="1"/>
</dbReference>
<gene>
    <name evidence="1" type="primary">flgN</name>
</gene>
<dbReference type="EMBL" id="KM886861">
    <property type="protein sequence ID" value="AJA33798.1"/>
    <property type="molecule type" value="Genomic_DNA"/>
</dbReference>
<name>A0A0A7RKQ7_9LACO</name>
<keyword evidence="1" id="KW-0969">Cilium</keyword>
<organism evidence="1">
    <name type="scientific">Liquorilactobacillus cacaonum</name>
    <dbReference type="NCBI Taxonomy" id="483012"/>
    <lineage>
        <taxon>Bacteria</taxon>
        <taxon>Bacillati</taxon>
        <taxon>Bacillota</taxon>
        <taxon>Bacilli</taxon>
        <taxon>Lactobacillales</taxon>
        <taxon>Lactobacillaceae</taxon>
        <taxon>Liquorilactobacillus</taxon>
    </lineage>
</organism>
<sequence length="119" mass="13853">MQIKEFEWHLESFVKLLKKEKDYLIKDDGESLTSLLSKKESFVKVIEEYQGEISEKTRELITKIKTQQEENLLLTKQAIGYQTMLMEAIKKNLSSPTGTYSKGAQIYAQPRTNFVDEEI</sequence>
<evidence type="ECO:0000313" key="1">
    <source>
        <dbReference type="EMBL" id="AJA33798.1"/>
    </source>
</evidence>